<protein>
    <submittedName>
        <fullName evidence="1">Uncharacterized protein</fullName>
    </submittedName>
</protein>
<dbReference type="AlphaFoldDB" id="A0A6C0IEC5"/>
<proteinExistence type="predicted"/>
<name>A0A6C0IEC5_9ZZZZ</name>
<accession>A0A6C0IEC5</accession>
<sequence>MSKEAKIPDKHTKYFASYKPNDLFWGIGIENETYLELPNQPGVMGKFLKNNQKRERYSVDYYAGYLPTYFNKALSTIVNDTVTYDIPVLINAHALTKCDISGQHITNYDKGSTPNKKFNGTTIFEHMTRNSDYIKNEYEKSFCFDGDTLEFMTLDFYKANTTTVIKELQTHKKTLLAEINALDLAAFKGEQLRYPKENYGFARFTTNMNNLAIFNNGTYHFNFTLPTQLDISGNITNWHDFGVRHKRAIRAIQFLEPFFIAELGSPDPLSKSSLYSKRFPSGSQRIAASRYIGAGTYNTYTMTTGKLLNEELAIVQKKWTPSFWYNRLYSQIHYKKGERIGFDINFNKFRNHGIELRFFDWFPEKRLPGVLSFLVRVLDFAENSDFMVDATKSAVWNNIMYKAILYGKSALLEKEEVIYIRRYIDIPYKTMPNHNKYTIHDIYCILERYFEKTYGWNGPCSKYMLEKPSFIQRFCRLFY</sequence>
<organism evidence="1">
    <name type="scientific">viral metagenome</name>
    <dbReference type="NCBI Taxonomy" id="1070528"/>
    <lineage>
        <taxon>unclassified sequences</taxon>
        <taxon>metagenomes</taxon>
        <taxon>organismal metagenomes</taxon>
    </lineage>
</organism>
<reference evidence="1" key="1">
    <citation type="journal article" date="2020" name="Nature">
        <title>Giant virus diversity and host interactions through global metagenomics.</title>
        <authorList>
            <person name="Schulz F."/>
            <person name="Roux S."/>
            <person name="Paez-Espino D."/>
            <person name="Jungbluth S."/>
            <person name="Walsh D.A."/>
            <person name="Denef V.J."/>
            <person name="McMahon K.D."/>
            <person name="Konstantinidis K.T."/>
            <person name="Eloe-Fadrosh E.A."/>
            <person name="Kyrpides N.C."/>
            <person name="Woyke T."/>
        </authorList>
    </citation>
    <scope>NUCLEOTIDE SEQUENCE</scope>
    <source>
        <strain evidence="1">GVMAG-M-3300023184-62</strain>
    </source>
</reference>
<evidence type="ECO:0000313" key="1">
    <source>
        <dbReference type="EMBL" id="QHT89863.1"/>
    </source>
</evidence>
<dbReference type="EMBL" id="MN740152">
    <property type="protein sequence ID" value="QHT89863.1"/>
    <property type="molecule type" value="Genomic_DNA"/>
</dbReference>